<dbReference type="WBParaSite" id="TCNE_0001501101-mRNA-1">
    <property type="protein sequence ID" value="TCNE_0001501101-mRNA-1"/>
    <property type="gene ID" value="TCNE_0001501101"/>
</dbReference>
<dbReference type="EMBL" id="UYWY01022579">
    <property type="protein sequence ID" value="VDM46332.1"/>
    <property type="molecule type" value="Genomic_DNA"/>
</dbReference>
<name>A0A183V2P1_TOXCA</name>
<organism evidence="7 8">
    <name type="scientific">Toxocara canis</name>
    <name type="common">Canine roundworm</name>
    <dbReference type="NCBI Taxonomy" id="6265"/>
    <lineage>
        <taxon>Eukaryota</taxon>
        <taxon>Metazoa</taxon>
        <taxon>Ecdysozoa</taxon>
        <taxon>Nematoda</taxon>
        <taxon>Chromadorea</taxon>
        <taxon>Rhabditida</taxon>
        <taxon>Spirurina</taxon>
        <taxon>Ascaridomorpha</taxon>
        <taxon>Ascaridoidea</taxon>
        <taxon>Toxocaridae</taxon>
        <taxon>Toxocara</taxon>
    </lineage>
</organism>
<evidence type="ECO:0000256" key="5">
    <source>
        <dbReference type="SAM" id="MobiDB-lite"/>
    </source>
</evidence>
<accession>A0A183V2P1</accession>
<dbReference type="PANTHER" id="PTHR37984:SF5">
    <property type="entry name" value="PROTEIN NYNRIN-LIKE"/>
    <property type="match status" value="1"/>
</dbReference>
<keyword evidence="2" id="KW-0548">Nucleotidyltransferase</keyword>
<feature type="compositionally biased region" description="Basic and acidic residues" evidence="5">
    <location>
        <begin position="197"/>
        <end position="213"/>
    </location>
</feature>
<dbReference type="SUPFAM" id="SSF50630">
    <property type="entry name" value="Acid proteases"/>
    <property type="match status" value="1"/>
</dbReference>
<evidence type="ECO:0000313" key="7">
    <source>
        <dbReference type="Proteomes" id="UP000050794"/>
    </source>
</evidence>
<dbReference type="GO" id="GO:0004519">
    <property type="term" value="F:endonuclease activity"/>
    <property type="evidence" value="ECO:0007669"/>
    <property type="project" value="UniProtKB-KW"/>
</dbReference>
<dbReference type="GO" id="GO:0016779">
    <property type="term" value="F:nucleotidyltransferase activity"/>
    <property type="evidence" value="ECO:0007669"/>
    <property type="project" value="UniProtKB-KW"/>
</dbReference>
<evidence type="ECO:0000313" key="6">
    <source>
        <dbReference type="EMBL" id="VDM46332.1"/>
    </source>
</evidence>
<evidence type="ECO:0000256" key="1">
    <source>
        <dbReference type="ARBA" id="ARBA00022679"/>
    </source>
</evidence>
<protein>
    <submittedName>
        <fullName evidence="8">Peptidase A2 domain-containing protein</fullName>
    </submittedName>
</protein>
<reference evidence="8" key="1">
    <citation type="submission" date="2016-06" db="UniProtKB">
        <authorList>
            <consortium name="WormBaseParasite"/>
        </authorList>
    </citation>
    <scope>IDENTIFICATION</scope>
</reference>
<gene>
    <name evidence="6" type="ORF">TCNE_LOCUS15011</name>
</gene>
<feature type="region of interest" description="Disordered" evidence="5">
    <location>
        <begin position="187"/>
        <end position="232"/>
    </location>
</feature>
<dbReference type="Proteomes" id="UP000050794">
    <property type="component" value="Unassembled WGS sequence"/>
</dbReference>
<sequence>MIDNDDLWAIFEAQEVPQRRMLKAVLEMASQQQQALLERVKRIFTAIWPTASPASAAEFVINSLSTRLPQFTVRLIVSKLDVAAYARFTNHTLPKKAPEVCFDDTDKTPKKPFGHNVSVFARRYTYLTTQRNGESLSDYIGMVTQRHEMAKLNAITPEQTKCLVWICGLYIPNDADIRTRALQKMQDNPQNNALGARSRDPAIPEHQTRRQTVEESAITASPKKLRQQDLNRGRTTNNGVVIAFTGADVAPINRIYEEVQISGATVQKRFDTGADVTLLSVRDWIKINCPKLLPHLLN</sequence>
<reference evidence="6 7" key="2">
    <citation type="submission" date="2018-11" db="EMBL/GenBank/DDBJ databases">
        <authorList>
            <consortium name="Pathogen Informatics"/>
        </authorList>
    </citation>
    <scope>NUCLEOTIDE SEQUENCE [LARGE SCALE GENOMIC DNA]</scope>
</reference>
<evidence type="ECO:0000256" key="2">
    <source>
        <dbReference type="ARBA" id="ARBA00022695"/>
    </source>
</evidence>
<keyword evidence="3" id="KW-0540">Nuclease</keyword>
<evidence type="ECO:0000313" key="8">
    <source>
        <dbReference type="WBParaSite" id="TCNE_0001501101-mRNA-1"/>
    </source>
</evidence>
<dbReference type="AlphaFoldDB" id="A0A183V2P1"/>
<dbReference type="InterPro" id="IPR050951">
    <property type="entry name" value="Retrovirus_Pol_polyprotein"/>
</dbReference>
<dbReference type="InterPro" id="IPR021109">
    <property type="entry name" value="Peptidase_aspartic_dom_sf"/>
</dbReference>
<evidence type="ECO:0000256" key="3">
    <source>
        <dbReference type="ARBA" id="ARBA00022722"/>
    </source>
</evidence>
<keyword evidence="1" id="KW-0808">Transferase</keyword>
<dbReference type="PANTHER" id="PTHR37984">
    <property type="entry name" value="PROTEIN CBG26694"/>
    <property type="match status" value="1"/>
</dbReference>
<keyword evidence="4" id="KW-0378">Hydrolase</keyword>
<proteinExistence type="predicted"/>
<keyword evidence="7" id="KW-1185">Reference proteome</keyword>
<keyword evidence="4" id="KW-0255">Endonuclease</keyword>
<evidence type="ECO:0000256" key="4">
    <source>
        <dbReference type="ARBA" id="ARBA00022759"/>
    </source>
</evidence>